<gene>
    <name evidence="1" type="ORF">T459_08737</name>
</gene>
<dbReference type="AlphaFoldDB" id="A0A2G2ZXF9"/>
<reference evidence="1 2" key="2">
    <citation type="journal article" date="2017" name="Genome Biol.">
        <title>New reference genome sequences of hot pepper reveal the massive evolution of plant disease-resistance genes by retroduplication.</title>
        <authorList>
            <person name="Kim S."/>
            <person name="Park J."/>
            <person name="Yeom S.I."/>
            <person name="Kim Y.M."/>
            <person name="Seo E."/>
            <person name="Kim K.T."/>
            <person name="Kim M.S."/>
            <person name="Lee J.M."/>
            <person name="Cheong K."/>
            <person name="Shin H.S."/>
            <person name="Kim S.B."/>
            <person name="Han K."/>
            <person name="Lee J."/>
            <person name="Park M."/>
            <person name="Lee H.A."/>
            <person name="Lee H.Y."/>
            <person name="Lee Y."/>
            <person name="Oh S."/>
            <person name="Lee J.H."/>
            <person name="Choi E."/>
            <person name="Choi E."/>
            <person name="Lee S.E."/>
            <person name="Jeon J."/>
            <person name="Kim H."/>
            <person name="Choi G."/>
            <person name="Song H."/>
            <person name="Lee J."/>
            <person name="Lee S.C."/>
            <person name="Kwon J.K."/>
            <person name="Lee H.Y."/>
            <person name="Koo N."/>
            <person name="Hong Y."/>
            <person name="Kim R.W."/>
            <person name="Kang W.H."/>
            <person name="Huh J.H."/>
            <person name="Kang B.C."/>
            <person name="Yang T.J."/>
            <person name="Lee Y.H."/>
            <person name="Bennetzen J.L."/>
            <person name="Choi D."/>
        </authorList>
    </citation>
    <scope>NUCLEOTIDE SEQUENCE [LARGE SCALE GENOMIC DNA]</scope>
    <source>
        <strain evidence="2">cv. CM334</strain>
    </source>
</reference>
<dbReference type="InterPro" id="IPR052343">
    <property type="entry name" value="Retrotransposon-Effector_Assoc"/>
</dbReference>
<evidence type="ECO:0000313" key="2">
    <source>
        <dbReference type="Proteomes" id="UP000222542"/>
    </source>
</evidence>
<proteinExistence type="predicted"/>
<reference evidence="1 2" key="1">
    <citation type="journal article" date="2014" name="Nat. Genet.">
        <title>Genome sequence of the hot pepper provides insights into the evolution of pungency in Capsicum species.</title>
        <authorList>
            <person name="Kim S."/>
            <person name="Park M."/>
            <person name="Yeom S.I."/>
            <person name="Kim Y.M."/>
            <person name="Lee J.M."/>
            <person name="Lee H.A."/>
            <person name="Seo E."/>
            <person name="Choi J."/>
            <person name="Cheong K."/>
            <person name="Kim K.T."/>
            <person name="Jung K."/>
            <person name="Lee G.W."/>
            <person name="Oh S.K."/>
            <person name="Bae C."/>
            <person name="Kim S.B."/>
            <person name="Lee H.Y."/>
            <person name="Kim S.Y."/>
            <person name="Kim M.S."/>
            <person name="Kang B.C."/>
            <person name="Jo Y.D."/>
            <person name="Yang H.B."/>
            <person name="Jeong H.J."/>
            <person name="Kang W.H."/>
            <person name="Kwon J.K."/>
            <person name="Shin C."/>
            <person name="Lim J.Y."/>
            <person name="Park J.H."/>
            <person name="Huh J.H."/>
            <person name="Kim J.S."/>
            <person name="Kim B.D."/>
            <person name="Cohen O."/>
            <person name="Paran I."/>
            <person name="Suh M.C."/>
            <person name="Lee S.B."/>
            <person name="Kim Y.K."/>
            <person name="Shin Y."/>
            <person name="Noh S.J."/>
            <person name="Park J."/>
            <person name="Seo Y.S."/>
            <person name="Kwon S.Y."/>
            <person name="Kim H.A."/>
            <person name="Park J.M."/>
            <person name="Kim H.J."/>
            <person name="Choi S.B."/>
            <person name="Bosland P.W."/>
            <person name="Reeves G."/>
            <person name="Jo S.H."/>
            <person name="Lee B.W."/>
            <person name="Cho H.T."/>
            <person name="Choi H.S."/>
            <person name="Lee M.S."/>
            <person name="Yu Y."/>
            <person name="Do Choi Y."/>
            <person name="Park B.S."/>
            <person name="van Deynze A."/>
            <person name="Ashrafi H."/>
            <person name="Hill T."/>
            <person name="Kim W.T."/>
            <person name="Pai H.S."/>
            <person name="Ahn H.K."/>
            <person name="Yeam I."/>
            <person name="Giovannoni J.J."/>
            <person name="Rose J.K."/>
            <person name="Sorensen I."/>
            <person name="Lee S.J."/>
            <person name="Kim R.W."/>
            <person name="Choi I.Y."/>
            <person name="Choi B.S."/>
            <person name="Lim J.S."/>
            <person name="Lee Y.H."/>
            <person name="Choi D."/>
        </authorList>
    </citation>
    <scope>NUCLEOTIDE SEQUENCE [LARGE SCALE GENOMIC DNA]</scope>
    <source>
        <strain evidence="2">cv. CM334</strain>
    </source>
</reference>
<dbReference type="Proteomes" id="UP000222542">
    <property type="component" value="Unassembled WGS sequence"/>
</dbReference>
<dbReference type="PANTHER" id="PTHR46890:SF50">
    <property type="entry name" value="RNA-DIRECTED DNA POLYMERASE, EUKARYOTA, REVERSE TRANSCRIPTASE ZINC-BINDING DOMAIN PROTEIN-RELATED"/>
    <property type="match status" value="1"/>
</dbReference>
<dbReference type="Gramene" id="PHT86631">
    <property type="protein sequence ID" value="PHT86631"/>
    <property type="gene ID" value="T459_08737"/>
</dbReference>
<accession>A0A2G2ZXF9</accession>
<dbReference type="EMBL" id="AYRZ02000003">
    <property type="protein sequence ID" value="PHT86631.1"/>
    <property type="molecule type" value="Genomic_DNA"/>
</dbReference>
<evidence type="ECO:0000313" key="1">
    <source>
        <dbReference type="EMBL" id="PHT86631.1"/>
    </source>
</evidence>
<organism evidence="1 2">
    <name type="scientific">Capsicum annuum</name>
    <name type="common">Capsicum pepper</name>
    <dbReference type="NCBI Taxonomy" id="4072"/>
    <lineage>
        <taxon>Eukaryota</taxon>
        <taxon>Viridiplantae</taxon>
        <taxon>Streptophyta</taxon>
        <taxon>Embryophyta</taxon>
        <taxon>Tracheophyta</taxon>
        <taxon>Spermatophyta</taxon>
        <taxon>Magnoliopsida</taxon>
        <taxon>eudicotyledons</taxon>
        <taxon>Gunneridae</taxon>
        <taxon>Pentapetalae</taxon>
        <taxon>asterids</taxon>
        <taxon>lamiids</taxon>
        <taxon>Solanales</taxon>
        <taxon>Solanaceae</taxon>
        <taxon>Solanoideae</taxon>
        <taxon>Capsiceae</taxon>
        <taxon>Capsicum</taxon>
    </lineage>
</organism>
<dbReference type="PANTHER" id="PTHR46890">
    <property type="entry name" value="NON-LTR RETROLELEMENT REVERSE TRANSCRIPTASE-LIKE PROTEIN-RELATED"/>
    <property type="match status" value="1"/>
</dbReference>
<comment type="caution">
    <text evidence="1">The sequence shown here is derived from an EMBL/GenBank/DDBJ whole genome shotgun (WGS) entry which is preliminary data.</text>
</comment>
<keyword evidence="2" id="KW-1185">Reference proteome</keyword>
<name>A0A2G2ZXF9_CAPAN</name>
<protein>
    <submittedName>
        <fullName evidence="1">Uncharacterized protein</fullName>
    </submittedName>
</protein>
<sequence>MKTEWLQRLFTMEEPKVVIKSFSEDKAPVPDGFNLHFFQSCWNTIRDDVWRIVEIFHQKGSFVKILNAIFIALIPKKKGAVEVKDFRPTSLLRSVQNYC</sequence>
<dbReference type="STRING" id="4072.A0A2G2ZXF9"/>
<dbReference type="OMA" id="CWNTIRD"/>